<proteinExistence type="predicted"/>
<name>A0A1I6E5X3_9FIRM</name>
<accession>A0A1I6E5X3</accession>
<organism evidence="1 2">
    <name type="scientific">Desulfoscipio geothermicus DSM 3669</name>
    <dbReference type="NCBI Taxonomy" id="1121426"/>
    <lineage>
        <taxon>Bacteria</taxon>
        <taxon>Bacillati</taxon>
        <taxon>Bacillota</taxon>
        <taxon>Clostridia</taxon>
        <taxon>Eubacteriales</taxon>
        <taxon>Desulfallaceae</taxon>
        <taxon>Desulfoscipio</taxon>
    </lineage>
</organism>
<evidence type="ECO:0000313" key="2">
    <source>
        <dbReference type="Proteomes" id="UP000199584"/>
    </source>
</evidence>
<reference evidence="2" key="1">
    <citation type="submission" date="2016-10" db="EMBL/GenBank/DDBJ databases">
        <authorList>
            <person name="Varghese N."/>
            <person name="Submissions S."/>
        </authorList>
    </citation>
    <scope>NUCLEOTIDE SEQUENCE [LARGE SCALE GENOMIC DNA]</scope>
    <source>
        <strain evidence="2">DSM 3669</strain>
    </source>
</reference>
<dbReference type="InterPro" id="IPR014229">
    <property type="entry name" value="Spore_YtfJ"/>
</dbReference>
<dbReference type="AlphaFoldDB" id="A0A1I6E5X3"/>
<gene>
    <name evidence="1" type="ORF">SAMN05660706_12633</name>
</gene>
<keyword evidence="2" id="KW-1185">Reference proteome</keyword>
<sequence length="100" mass="10270">MPGDMSKSILTGLKTAAAPNMVLGEPIAVQGTTLVPVISITTAYGGSANHTGGGGFKIDPVAVVALRDGEINVYPLQRGNAVEKLAALLPKVLELDNDEE</sequence>
<dbReference type="Proteomes" id="UP000199584">
    <property type="component" value="Unassembled WGS sequence"/>
</dbReference>
<dbReference type="STRING" id="39060.SAMN05660706_12633"/>
<dbReference type="Pfam" id="PF09579">
    <property type="entry name" value="Spore_YtfJ"/>
    <property type="match status" value="1"/>
</dbReference>
<protein>
    <submittedName>
        <fullName evidence="1">Uncharacterized spore protein YtfJ</fullName>
    </submittedName>
</protein>
<evidence type="ECO:0000313" key="1">
    <source>
        <dbReference type="EMBL" id="SFR12908.1"/>
    </source>
</evidence>
<dbReference type="EMBL" id="FOYM01000026">
    <property type="protein sequence ID" value="SFR12908.1"/>
    <property type="molecule type" value="Genomic_DNA"/>
</dbReference>